<reference evidence="9 10" key="1">
    <citation type="submission" date="2019-11" db="EMBL/GenBank/DDBJ databases">
        <title>Genome sequences of 17 halophilic strains isolated from different environments.</title>
        <authorList>
            <person name="Furrow R.E."/>
        </authorList>
    </citation>
    <scope>NUCLEOTIDE SEQUENCE [LARGE SCALE GENOMIC DNA]</scope>
    <source>
        <strain evidence="9 10">22514_16_FS</strain>
    </source>
</reference>
<evidence type="ECO:0000313" key="10">
    <source>
        <dbReference type="Proteomes" id="UP000468638"/>
    </source>
</evidence>
<dbReference type="Proteomes" id="UP000468638">
    <property type="component" value="Unassembled WGS sequence"/>
</dbReference>
<dbReference type="Pfam" id="PF07690">
    <property type="entry name" value="MFS_1"/>
    <property type="match status" value="1"/>
</dbReference>
<keyword evidence="5 7" id="KW-1133">Transmembrane helix</keyword>
<dbReference type="Gene3D" id="1.20.1250.20">
    <property type="entry name" value="MFS general substrate transporter like domains"/>
    <property type="match status" value="1"/>
</dbReference>
<keyword evidence="3" id="KW-1003">Cell membrane</keyword>
<feature type="transmembrane region" description="Helical" evidence="7">
    <location>
        <begin position="47"/>
        <end position="64"/>
    </location>
</feature>
<organism evidence="9 10">
    <name type="scientific">Pontibacillus yanchengensis</name>
    <dbReference type="NCBI Taxonomy" id="462910"/>
    <lineage>
        <taxon>Bacteria</taxon>
        <taxon>Bacillati</taxon>
        <taxon>Bacillota</taxon>
        <taxon>Bacilli</taxon>
        <taxon>Bacillales</taxon>
        <taxon>Bacillaceae</taxon>
        <taxon>Pontibacillus</taxon>
    </lineage>
</organism>
<feature type="domain" description="Major facilitator superfamily (MFS) profile" evidence="8">
    <location>
        <begin position="15"/>
        <end position="186"/>
    </location>
</feature>
<dbReference type="SUPFAM" id="SSF103473">
    <property type="entry name" value="MFS general substrate transporter"/>
    <property type="match status" value="1"/>
</dbReference>
<evidence type="ECO:0000256" key="6">
    <source>
        <dbReference type="ARBA" id="ARBA00023136"/>
    </source>
</evidence>
<dbReference type="GO" id="GO:0022857">
    <property type="term" value="F:transmembrane transporter activity"/>
    <property type="evidence" value="ECO:0007669"/>
    <property type="project" value="InterPro"/>
</dbReference>
<gene>
    <name evidence="9" type="ORF">GLW05_08485</name>
</gene>
<proteinExistence type="predicted"/>
<dbReference type="InterPro" id="IPR050171">
    <property type="entry name" value="MFS_Transporters"/>
</dbReference>
<comment type="caution">
    <text evidence="9">The sequence shown here is derived from an EMBL/GenBank/DDBJ whole genome shotgun (WGS) entry which is preliminary data.</text>
</comment>
<dbReference type="InterPro" id="IPR036259">
    <property type="entry name" value="MFS_trans_sf"/>
</dbReference>
<keyword evidence="6 7" id="KW-0472">Membrane</keyword>
<evidence type="ECO:0000313" key="9">
    <source>
        <dbReference type="EMBL" id="MYL33633.1"/>
    </source>
</evidence>
<dbReference type="AlphaFoldDB" id="A0A6I5A0A7"/>
<evidence type="ECO:0000256" key="1">
    <source>
        <dbReference type="ARBA" id="ARBA00004651"/>
    </source>
</evidence>
<feature type="transmembrane region" description="Helical" evidence="7">
    <location>
        <begin position="85"/>
        <end position="109"/>
    </location>
</feature>
<dbReference type="PANTHER" id="PTHR23517:SF2">
    <property type="entry name" value="MULTIDRUG RESISTANCE PROTEIN MDTH"/>
    <property type="match status" value="1"/>
</dbReference>
<accession>A0A6I5A0A7</accession>
<name>A0A6I5A0A7_9BACI</name>
<feature type="transmembrane region" description="Helical" evidence="7">
    <location>
        <begin position="153"/>
        <end position="179"/>
    </location>
</feature>
<evidence type="ECO:0000256" key="7">
    <source>
        <dbReference type="SAM" id="Phobius"/>
    </source>
</evidence>
<dbReference type="RefSeq" id="WP_272917447.1">
    <property type="nucleotide sequence ID" value="NZ_WMEQ01000005.1"/>
</dbReference>
<keyword evidence="4 7" id="KW-0812">Transmembrane</keyword>
<dbReference type="PANTHER" id="PTHR23517">
    <property type="entry name" value="RESISTANCE PROTEIN MDTM, PUTATIVE-RELATED-RELATED"/>
    <property type="match status" value="1"/>
</dbReference>
<dbReference type="InterPro" id="IPR011701">
    <property type="entry name" value="MFS"/>
</dbReference>
<sequence>MIRRSKKFFKELAKLILILLISNLAFHISRFMAMPFMAIYFSQKLDLTPAEVGVLLGISPLSSLKFSVPGGRLGDKIGVYKMYPLAMITPAISLIGVVLSGNVWVIGFFEITAGVGWTLFNSSSNAILSLHTPEHQTEKVFSYNYWVVNLSGVLGPLIGATVASAGSSGLPIILFAAILHNASYME</sequence>
<evidence type="ECO:0000256" key="4">
    <source>
        <dbReference type="ARBA" id="ARBA00022692"/>
    </source>
</evidence>
<protein>
    <submittedName>
        <fullName evidence="9">MFS transporter</fullName>
    </submittedName>
</protein>
<keyword evidence="2" id="KW-0813">Transport</keyword>
<dbReference type="EMBL" id="WMEQ01000005">
    <property type="protein sequence ID" value="MYL33633.1"/>
    <property type="molecule type" value="Genomic_DNA"/>
</dbReference>
<dbReference type="GO" id="GO:0005886">
    <property type="term" value="C:plasma membrane"/>
    <property type="evidence" value="ECO:0007669"/>
    <property type="project" value="UniProtKB-SubCell"/>
</dbReference>
<evidence type="ECO:0000256" key="5">
    <source>
        <dbReference type="ARBA" id="ARBA00022989"/>
    </source>
</evidence>
<evidence type="ECO:0000256" key="2">
    <source>
        <dbReference type="ARBA" id="ARBA00022448"/>
    </source>
</evidence>
<dbReference type="InterPro" id="IPR020846">
    <property type="entry name" value="MFS_dom"/>
</dbReference>
<comment type="subcellular location">
    <subcellularLocation>
        <location evidence="1">Cell membrane</location>
        <topology evidence="1">Multi-pass membrane protein</topology>
    </subcellularLocation>
</comment>
<dbReference type="PROSITE" id="PS50850">
    <property type="entry name" value="MFS"/>
    <property type="match status" value="1"/>
</dbReference>
<evidence type="ECO:0000256" key="3">
    <source>
        <dbReference type="ARBA" id="ARBA00022475"/>
    </source>
</evidence>
<evidence type="ECO:0000259" key="8">
    <source>
        <dbReference type="PROSITE" id="PS50850"/>
    </source>
</evidence>
<feature type="transmembrane region" description="Helical" evidence="7">
    <location>
        <begin position="12"/>
        <end position="41"/>
    </location>
</feature>